<protein>
    <submittedName>
        <fullName evidence="1">Uncharacterized protein</fullName>
    </submittedName>
</protein>
<reference evidence="1 2" key="1">
    <citation type="submission" date="2017-11" db="EMBL/GenBank/DDBJ databases">
        <title>Draft Genome Sequence of Lactobacillus curieae NBRC 111893 isolated from Koso, a Japanese sugar-Vegetable Fermented Beverage.</title>
        <authorList>
            <person name="Chiou T.Y."/>
            <person name="Oshima K."/>
            <person name="Suda W."/>
            <person name="Hattori M."/>
            <person name="Takahashi T."/>
        </authorList>
    </citation>
    <scope>NUCLEOTIDE SEQUENCE [LARGE SCALE GENOMIC DNA]</scope>
    <source>
        <strain evidence="1 2">NBRC111893</strain>
    </source>
</reference>
<dbReference type="AlphaFoldDB" id="A0A401FJ89"/>
<gene>
    <name evidence="1" type="ORF">NBRC111893_589</name>
</gene>
<evidence type="ECO:0000313" key="2">
    <source>
        <dbReference type="Proteomes" id="UP000286974"/>
    </source>
</evidence>
<name>A0A401FJ89_9LACO</name>
<evidence type="ECO:0000313" key="1">
    <source>
        <dbReference type="EMBL" id="GAY72443.1"/>
    </source>
</evidence>
<proteinExistence type="predicted"/>
<dbReference type="RefSeq" id="WP_125007839.1">
    <property type="nucleotide sequence ID" value="NZ_BEXA01000001.1"/>
</dbReference>
<keyword evidence="2" id="KW-1185">Reference proteome</keyword>
<comment type="caution">
    <text evidence="1">The sequence shown here is derived from an EMBL/GenBank/DDBJ whole genome shotgun (WGS) entry which is preliminary data.</text>
</comment>
<sequence>MENKTKSITIQTKPNGDSSVTFDGYGLTSDGLADLSAALINELTRRGVSQTKIVDYLNILTTIVQTHNPRKLLAGDQHESID</sequence>
<organism evidence="1 2">
    <name type="scientific">Lentilactobacillus kosonis</name>
    <dbReference type="NCBI Taxonomy" id="2810561"/>
    <lineage>
        <taxon>Bacteria</taxon>
        <taxon>Bacillati</taxon>
        <taxon>Bacillota</taxon>
        <taxon>Bacilli</taxon>
        <taxon>Lactobacillales</taxon>
        <taxon>Lactobacillaceae</taxon>
        <taxon>Lentilactobacillus</taxon>
    </lineage>
</organism>
<dbReference type="Proteomes" id="UP000286974">
    <property type="component" value="Unassembled WGS sequence"/>
</dbReference>
<accession>A0A401FJ89</accession>
<dbReference type="EMBL" id="BEXA01000001">
    <property type="protein sequence ID" value="GAY72443.1"/>
    <property type="molecule type" value="Genomic_DNA"/>
</dbReference>